<sequence length="62" mass="7583">MIFERVNFVEEEIKKMSRDEFESRHINLFWLDRDEATRKKMLGQVYDLINKPAKQTKHKADK</sequence>
<dbReference type="GeneID" id="82150558"/>
<proteinExistence type="predicted"/>
<dbReference type="RefSeq" id="WP_135472318.1">
    <property type="nucleotide sequence ID" value="NZ_SJSA01000002.1"/>
</dbReference>
<evidence type="ECO:0000313" key="1">
    <source>
        <dbReference type="EMBL" id="TGG36599.1"/>
    </source>
</evidence>
<reference evidence="1 2" key="1">
    <citation type="submission" date="2019-02" db="EMBL/GenBank/DDBJ databases">
        <title>Isolation and identification of novel species under the genus Muribaculum.</title>
        <authorList>
            <person name="Miyake S."/>
            <person name="Ding Y."/>
            <person name="Low A."/>
            <person name="Soh M."/>
            <person name="Seedorf H."/>
        </authorList>
    </citation>
    <scope>NUCLEOTIDE SEQUENCE [LARGE SCALE GENOMIC DNA]</scope>
    <source>
        <strain evidence="1 2">TLL-A3</strain>
    </source>
</reference>
<dbReference type="EMBL" id="SJSA01000002">
    <property type="protein sequence ID" value="TGG36599.1"/>
    <property type="molecule type" value="Genomic_DNA"/>
</dbReference>
<dbReference type="AlphaFoldDB" id="A0A4Z0V0I8"/>
<dbReference type="Proteomes" id="UP000297635">
    <property type="component" value="Unassembled WGS sequence"/>
</dbReference>
<protein>
    <submittedName>
        <fullName evidence="1">Uncharacterized protein</fullName>
    </submittedName>
</protein>
<accession>A0A4Z0V0I8</accession>
<organism evidence="1 2">
    <name type="scientific">Duncaniella freteri</name>
    <dbReference type="NCBI Taxonomy" id="2530391"/>
    <lineage>
        <taxon>Bacteria</taxon>
        <taxon>Pseudomonadati</taxon>
        <taxon>Bacteroidota</taxon>
        <taxon>Bacteroidia</taxon>
        <taxon>Bacteroidales</taxon>
        <taxon>Muribaculaceae</taxon>
        <taxon>Duncaniella</taxon>
    </lineage>
</organism>
<comment type="caution">
    <text evidence="1">The sequence shown here is derived from an EMBL/GenBank/DDBJ whole genome shotgun (WGS) entry which is preliminary data.</text>
</comment>
<keyword evidence="2" id="KW-1185">Reference proteome</keyword>
<name>A0A4Z0V0I8_9BACT</name>
<evidence type="ECO:0000313" key="2">
    <source>
        <dbReference type="Proteomes" id="UP000297635"/>
    </source>
</evidence>
<gene>
    <name evidence="1" type="ORF">EZ315_12225</name>
</gene>